<keyword evidence="3" id="KW-1185">Reference proteome</keyword>
<dbReference type="PANTHER" id="PTHR21193">
    <property type="entry name" value="OXIDOREDUCTASE-LIKE DOMAIN-CONTAINING PROTEIN 1"/>
    <property type="match status" value="1"/>
</dbReference>
<dbReference type="PANTHER" id="PTHR21193:SF3">
    <property type="entry name" value="OXIDOREDUCTASE-LIKE DOMAIN-CONTAINING PROTEIN 1"/>
    <property type="match status" value="1"/>
</dbReference>
<dbReference type="Proteomes" id="UP001174909">
    <property type="component" value="Unassembled WGS sequence"/>
</dbReference>
<feature type="domain" description="Oxidoreductase-like" evidence="1">
    <location>
        <begin position="53"/>
        <end position="78"/>
    </location>
</feature>
<dbReference type="GO" id="GO:0005739">
    <property type="term" value="C:mitochondrion"/>
    <property type="evidence" value="ECO:0007669"/>
    <property type="project" value="TreeGrafter"/>
</dbReference>
<evidence type="ECO:0000259" key="1">
    <source>
        <dbReference type="Pfam" id="PF09791"/>
    </source>
</evidence>
<accession>A0AA35TQS2</accession>
<dbReference type="EMBL" id="CASHTH010003923">
    <property type="protein sequence ID" value="CAI8051366.1"/>
    <property type="molecule type" value="Genomic_DNA"/>
</dbReference>
<comment type="caution">
    <text evidence="2">The sequence shown here is derived from an EMBL/GenBank/DDBJ whole genome shotgun (WGS) entry which is preliminary data.</text>
</comment>
<gene>
    <name evidence="2" type="ORF">GBAR_LOCUS28136</name>
</gene>
<protein>
    <submittedName>
        <fullName evidence="2">Oxidoreductase-like domain-containing protein 1</fullName>
    </submittedName>
</protein>
<sequence length="116" mass="12711">MSLRFLSSASAAVRRLFRRTPTHLCAPSFLHLVRGSSSSPGSSGADDSDIELPPPPTDCCMSGCANCVWVVYAEELAEIYRDGGRAAEKVLETIQDPSLRIFLSLELRERLKPSQD</sequence>
<proteinExistence type="predicted"/>
<reference evidence="2" key="1">
    <citation type="submission" date="2023-03" db="EMBL/GenBank/DDBJ databases">
        <authorList>
            <person name="Steffen K."/>
            <person name="Cardenas P."/>
        </authorList>
    </citation>
    <scope>NUCLEOTIDE SEQUENCE</scope>
</reference>
<dbReference type="AlphaFoldDB" id="A0AA35TQS2"/>
<evidence type="ECO:0000313" key="2">
    <source>
        <dbReference type="EMBL" id="CAI8051366.1"/>
    </source>
</evidence>
<dbReference type="InterPro" id="IPR019180">
    <property type="entry name" value="Oxidoreductase-like_N"/>
</dbReference>
<organism evidence="2 3">
    <name type="scientific">Geodia barretti</name>
    <name type="common">Barrett's horny sponge</name>
    <dbReference type="NCBI Taxonomy" id="519541"/>
    <lineage>
        <taxon>Eukaryota</taxon>
        <taxon>Metazoa</taxon>
        <taxon>Porifera</taxon>
        <taxon>Demospongiae</taxon>
        <taxon>Heteroscleromorpha</taxon>
        <taxon>Tetractinellida</taxon>
        <taxon>Astrophorina</taxon>
        <taxon>Geodiidae</taxon>
        <taxon>Geodia</taxon>
    </lineage>
</organism>
<name>A0AA35TQS2_GEOBA</name>
<evidence type="ECO:0000313" key="3">
    <source>
        <dbReference type="Proteomes" id="UP001174909"/>
    </source>
</evidence>
<dbReference type="Pfam" id="PF09791">
    <property type="entry name" value="Oxidored-like"/>
    <property type="match status" value="1"/>
</dbReference>
<dbReference type="InterPro" id="IPR039251">
    <property type="entry name" value="OXLD1"/>
</dbReference>